<evidence type="ECO:0000256" key="4">
    <source>
        <dbReference type="ARBA" id="ARBA00023125"/>
    </source>
</evidence>
<dbReference type="GO" id="GO:0003677">
    <property type="term" value="F:DNA binding"/>
    <property type="evidence" value="ECO:0007669"/>
    <property type="project" value="UniProtKB-KW"/>
</dbReference>
<dbReference type="GO" id="GO:0006367">
    <property type="term" value="P:transcription initiation at RNA polymerase II promoter"/>
    <property type="evidence" value="ECO:0007669"/>
    <property type="project" value="InterPro"/>
</dbReference>
<protein>
    <recommendedName>
        <fullName evidence="8">TFIIF beta subunit HTH domain-containing protein</fullName>
    </recommendedName>
</protein>
<proteinExistence type="inferred from homology"/>
<dbReference type="CDD" id="cd07980">
    <property type="entry name" value="TFIIF_beta"/>
    <property type="match status" value="1"/>
</dbReference>
<comment type="similarity">
    <text evidence="2">Belongs to the TFIIF beta subunit family.</text>
</comment>
<evidence type="ECO:0000256" key="3">
    <source>
        <dbReference type="ARBA" id="ARBA00023015"/>
    </source>
</evidence>
<gene>
    <name evidence="9" type="primary">ga09494</name>
    <name evidence="9" type="ORF">PR202_ga09494</name>
</gene>
<evidence type="ECO:0000313" key="10">
    <source>
        <dbReference type="Proteomes" id="UP001054889"/>
    </source>
</evidence>
<evidence type="ECO:0000256" key="6">
    <source>
        <dbReference type="ARBA" id="ARBA00023242"/>
    </source>
</evidence>
<keyword evidence="3" id="KW-0805">Transcription regulation</keyword>
<evidence type="ECO:0000313" key="9">
    <source>
        <dbReference type="EMBL" id="GJM92984.1"/>
    </source>
</evidence>
<comment type="caution">
    <text evidence="9">The sequence shown here is derived from an EMBL/GenBank/DDBJ whole genome shotgun (WGS) entry which is preliminary data.</text>
</comment>
<evidence type="ECO:0000256" key="7">
    <source>
        <dbReference type="SAM" id="MobiDB-lite"/>
    </source>
</evidence>
<feature type="compositionally biased region" description="Basic and acidic residues" evidence="7">
    <location>
        <begin position="282"/>
        <end position="292"/>
    </location>
</feature>
<sequence>MNQTSRRNTAEPAAMAGEARHLDTARSDRSVWLMKCPPVVSRAWQEAASASASATGASASDAGGANPNPNPVVAKVVLSLDPLQDDQPHQASLLPPGPSSRLLAIKMEMVQAGSDNAPKSYSLNMHNDIVPMCIFSESNQGKLVCEGKVGNKFDMKPHRENLADYGKLCRERTNMSMVKPRKVEFLPDDTGIRMRPLPGPPVLFGTKAHDKKKTAPVKPSDMKRTRRDPAELQNILFKLFERQPNWSLKQLMHETDQPEQFLKEMLNNLCVYNKRGPNQGTHELKPEYKKFTEDDDAT</sequence>
<dbReference type="Proteomes" id="UP001054889">
    <property type="component" value="Unassembled WGS sequence"/>
</dbReference>
<reference evidence="9" key="2">
    <citation type="submission" date="2021-12" db="EMBL/GenBank/DDBJ databases">
        <title>Resequencing data analysis of finger millet.</title>
        <authorList>
            <person name="Hatakeyama M."/>
            <person name="Aluri S."/>
            <person name="Balachadran M.T."/>
            <person name="Sivarajan S.R."/>
            <person name="Poveda L."/>
            <person name="Shimizu-Inatsugi R."/>
            <person name="Schlapbach R."/>
            <person name="Sreeman S.M."/>
            <person name="Shimizu K.K."/>
        </authorList>
    </citation>
    <scope>NUCLEOTIDE SEQUENCE</scope>
</reference>
<keyword evidence="6" id="KW-0539">Nucleus</keyword>
<feature type="domain" description="TFIIF beta subunit HTH" evidence="8">
    <location>
        <begin position="226"/>
        <end position="289"/>
    </location>
</feature>
<dbReference type="InterPro" id="IPR036390">
    <property type="entry name" value="WH_DNA-bd_sf"/>
</dbReference>
<name>A0AAV5C2P7_ELECO</name>
<feature type="region of interest" description="Disordered" evidence="7">
    <location>
        <begin position="275"/>
        <end position="298"/>
    </location>
</feature>
<dbReference type="GO" id="GO:0005674">
    <property type="term" value="C:transcription factor TFIIF complex"/>
    <property type="evidence" value="ECO:0007669"/>
    <property type="project" value="InterPro"/>
</dbReference>
<feature type="region of interest" description="Disordered" evidence="7">
    <location>
        <begin position="200"/>
        <end position="225"/>
    </location>
</feature>
<keyword evidence="4" id="KW-0238">DNA-binding</keyword>
<keyword evidence="5" id="KW-0804">Transcription</keyword>
<dbReference type="Pfam" id="PF02270">
    <property type="entry name" value="TFIIF_beta"/>
    <property type="match status" value="1"/>
</dbReference>
<dbReference type="PANTHER" id="PTHR10445:SF0">
    <property type="entry name" value="GENERAL TRANSCRIPTION FACTOR IIF SUBUNIT 2"/>
    <property type="match status" value="1"/>
</dbReference>
<dbReference type="EMBL" id="BQKI01000004">
    <property type="protein sequence ID" value="GJM92984.1"/>
    <property type="molecule type" value="Genomic_DNA"/>
</dbReference>
<organism evidence="9 10">
    <name type="scientific">Eleusine coracana subsp. coracana</name>
    <dbReference type="NCBI Taxonomy" id="191504"/>
    <lineage>
        <taxon>Eukaryota</taxon>
        <taxon>Viridiplantae</taxon>
        <taxon>Streptophyta</taxon>
        <taxon>Embryophyta</taxon>
        <taxon>Tracheophyta</taxon>
        <taxon>Spermatophyta</taxon>
        <taxon>Magnoliopsida</taxon>
        <taxon>Liliopsida</taxon>
        <taxon>Poales</taxon>
        <taxon>Poaceae</taxon>
        <taxon>PACMAD clade</taxon>
        <taxon>Chloridoideae</taxon>
        <taxon>Cynodonteae</taxon>
        <taxon>Eleusininae</taxon>
        <taxon>Eleusine</taxon>
    </lineage>
</organism>
<keyword evidence="10" id="KW-1185">Reference proteome</keyword>
<evidence type="ECO:0000256" key="1">
    <source>
        <dbReference type="ARBA" id="ARBA00004123"/>
    </source>
</evidence>
<dbReference type="InterPro" id="IPR011039">
    <property type="entry name" value="TFIIF_interaction"/>
</dbReference>
<dbReference type="SUPFAM" id="SSF46785">
    <property type="entry name" value="Winged helix' DNA-binding domain"/>
    <property type="match status" value="1"/>
</dbReference>
<dbReference type="FunFam" id="1.10.10.10:FF:000035">
    <property type="entry name" value="General transcription factor IIF subunit 2"/>
    <property type="match status" value="1"/>
</dbReference>
<dbReference type="InterPro" id="IPR040450">
    <property type="entry name" value="TFIIF_beta_HTH"/>
</dbReference>
<evidence type="ECO:0000256" key="2">
    <source>
        <dbReference type="ARBA" id="ARBA00009543"/>
    </source>
</evidence>
<reference evidence="9" key="1">
    <citation type="journal article" date="2018" name="DNA Res.">
        <title>Multiple hybrid de novo genome assembly of finger millet, an orphan allotetraploid crop.</title>
        <authorList>
            <person name="Hatakeyama M."/>
            <person name="Aluri S."/>
            <person name="Balachadran M.T."/>
            <person name="Sivarajan S.R."/>
            <person name="Patrignani A."/>
            <person name="Gruter S."/>
            <person name="Poveda L."/>
            <person name="Shimizu-Inatsugi R."/>
            <person name="Baeten J."/>
            <person name="Francoijs K.J."/>
            <person name="Nataraja K.N."/>
            <person name="Reddy Y.A.N."/>
            <person name="Phadnis S."/>
            <person name="Ravikumar R.L."/>
            <person name="Schlapbach R."/>
            <person name="Sreeman S.M."/>
            <person name="Shimizu K.K."/>
        </authorList>
    </citation>
    <scope>NUCLEOTIDE SEQUENCE</scope>
</reference>
<comment type="subcellular location">
    <subcellularLocation>
        <location evidence="1">Nucleus</location>
    </subcellularLocation>
</comment>
<feature type="region of interest" description="Disordered" evidence="7">
    <location>
        <begin position="1"/>
        <end position="24"/>
    </location>
</feature>
<dbReference type="Gene3D" id="1.10.10.10">
    <property type="entry name" value="Winged helix-like DNA-binding domain superfamily/Winged helix DNA-binding domain"/>
    <property type="match status" value="1"/>
</dbReference>
<dbReference type="SUPFAM" id="SSF50916">
    <property type="entry name" value="Rap30/74 interaction domains"/>
    <property type="match status" value="1"/>
</dbReference>
<dbReference type="InterPro" id="IPR003196">
    <property type="entry name" value="TFIIF_beta"/>
</dbReference>
<accession>A0AAV5C2P7</accession>
<evidence type="ECO:0000256" key="5">
    <source>
        <dbReference type="ARBA" id="ARBA00023163"/>
    </source>
</evidence>
<dbReference type="InterPro" id="IPR036388">
    <property type="entry name" value="WH-like_DNA-bd_sf"/>
</dbReference>
<evidence type="ECO:0000259" key="8">
    <source>
        <dbReference type="Pfam" id="PF02270"/>
    </source>
</evidence>
<dbReference type="PANTHER" id="PTHR10445">
    <property type="entry name" value="GENERAL TRANSCRIPTION FACTOR IIF SUBUNIT 2"/>
    <property type="match status" value="1"/>
</dbReference>
<dbReference type="AlphaFoldDB" id="A0AAV5C2P7"/>